<protein>
    <submittedName>
        <fullName evidence="2">Uncharacterized protein</fullName>
    </submittedName>
</protein>
<sequence length="84" mass="8864">MAQRCVTNYRAALSTEGKLSRTSRWGRDGKASKVRVGSSAPSLPAPPSVPAGDDGMNHSSEPLCSSHARPPAKLHEGRLSLPVE</sequence>
<dbReference type="AlphaFoldDB" id="A0A5B7EM17"/>
<evidence type="ECO:0000313" key="2">
    <source>
        <dbReference type="EMBL" id="MPC35521.1"/>
    </source>
</evidence>
<dbReference type="Proteomes" id="UP000324222">
    <property type="component" value="Unassembled WGS sequence"/>
</dbReference>
<evidence type="ECO:0000256" key="1">
    <source>
        <dbReference type="SAM" id="MobiDB-lite"/>
    </source>
</evidence>
<feature type="region of interest" description="Disordered" evidence="1">
    <location>
        <begin position="16"/>
        <end position="84"/>
    </location>
</feature>
<dbReference type="EMBL" id="VSRR010003296">
    <property type="protein sequence ID" value="MPC35521.1"/>
    <property type="molecule type" value="Genomic_DNA"/>
</dbReference>
<accession>A0A5B7EM17</accession>
<reference evidence="2 3" key="1">
    <citation type="submission" date="2019-05" db="EMBL/GenBank/DDBJ databases">
        <title>Another draft genome of Portunus trituberculatus and its Hox gene families provides insights of decapod evolution.</title>
        <authorList>
            <person name="Jeong J.-H."/>
            <person name="Song I."/>
            <person name="Kim S."/>
            <person name="Choi T."/>
            <person name="Kim D."/>
            <person name="Ryu S."/>
            <person name="Kim W."/>
        </authorList>
    </citation>
    <scope>NUCLEOTIDE SEQUENCE [LARGE SCALE GENOMIC DNA]</scope>
    <source>
        <tissue evidence="2">Muscle</tissue>
    </source>
</reference>
<comment type="caution">
    <text evidence="2">The sequence shown here is derived from an EMBL/GenBank/DDBJ whole genome shotgun (WGS) entry which is preliminary data.</text>
</comment>
<organism evidence="2 3">
    <name type="scientific">Portunus trituberculatus</name>
    <name type="common">Swimming crab</name>
    <name type="synonym">Neptunus trituberculatus</name>
    <dbReference type="NCBI Taxonomy" id="210409"/>
    <lineage>
        <taxon>Eukaryota</taxon>
        <taxon>Metazoa</taxon>
        <taxon>Ecdysozoa</taxon>
        <taxon>Arthropoda</taxon>
        <taxon>Crustacea</taxon>
        <taxon>Multicrustacea</taxon>
        <taxon>Malacostraca</taxon>
        <taxon>Eumalacostraca</taxon>
        <taxon>Eucarida</taxon>
        <taxon>Decapoda</taxon>
        <taxon>Pleocyemata</taxon>
        <taxon>Brachyura</taxon>
        <taxon>Eubrachyura</taxon>
        <taxon>Portunoidea</taxon>
        <taxon>Portunidae</taxon>
        <taxon>Portuninae</taxon>
        <taxon>Portunus</taxon>
    </lineage>
</organism>
<proteinExistence type="predicted"/>
<gene>
    <name evidence="2" type="ORF">E2C01_028946</name>
</gene>
<keyword evidence="3" id="KW-1185">Reference proteome</keyword>
<name>A0A5B7EM17_PORTR</name>
<evidence type="ECO:0000313" key="3">
    <source>
        <dbReference type="Proteomes" id="UP000324222"/>
    </source>
</evidence>